<dbReference type="InterPro" id="IPR044922">
    <property type="entry name" value="DUF2063_N_sf"/>
</dbReference>
<dbReference type="Gene3D" id="3.90.930.50">
    <property type="match status" value="1"/>
</dbReference>
<proteinExistence type="predicted"/>
<dbReference type="Proteomes" id="UP000279284">
    <property type="component" value="Chromosome"/>
</dbReference>
<evidence type="ECO:0000313" key="3">
    <source>
        <dbReference type="EMBL" id="VEE99366.1"/>
    </source>
</evidence>
<reference evidence="3 4" key="1">
    <citation type="submission" date="2018-12" db="EMBL/GenBank/DDBJ databases">
        <authorList>
            <consortium name="Pathogen Informatics"/>
        </authorList>
    </citation>
    <scope>NUCLEOTIDE SEQUENCE [LARGE SCALE GENOMIC DNA]</scope>
    <source>
        <strain evidence="3 4">NCTC10296</strain>
    </source>
</reference>
<feature type="domain" description="NGO1945-like C-terminal" evidence="2">
    <location>
        <begin position="148"/>
        <end position="225"/>
    </location>
</feature>
<dbReference type="EMBL" id="LR134313">
    <property type="protein sequence ID" value="VEE99366.1"/>
    <property type="molecule type" value="Genomic_DNA"/>
</dbReference>
<sequence>MQRNDVSKCSGGDFQATLATAVGNLEAEIPQGFNANGLAVYRRLVHNNIASFLERCFSDSITFADAELWQDLQNRFLSEGKPESPYFKDIPAQFLAFARNQVSDRLLPQNVLAMMEFETDLLHAETALCGQRKQAESNSDILALAEGVRLKQYPVDFISTGLQDFEDGETYVLTWRNLEDETCYQAIDDIDVFLLQHFEQQNDSIVSLTESIRELTGNSDAEPLLLERLKHWQGEGVLIRVQNG</sequence>
<dbReference type="KEGG" id="nci:NCTC10296_00303"/>
<dbReference type="AlphaFoldDB" id="A0A448D5J3"/>
<dbReference type="Gene3D" id="1.10.150.690">
    <property type="entry name" value="DUF2063"/>
    <property type="match status" value="1"/>
</dbReference>
<evidence type="ECO:0000259" key="1">
    <source>
        <dbReference type="Pfam" id="PF09836"/>
    </source>
</evidence>
<evidence type="ECO:0000259" key="2">
    <source>
        <dbReference type="Pfam" id="PF22106"/>
    </source>
</evidence>
<protein>
    <submittedName>
        <fullName evidence="3">Uncharacterized protein conserved in bacteria</fullName>
    </submittedName>
</protein>
<dbReference type="STRING" id="493.BWD07_00255"/>
<organism evidence="3 4">
    <name type="scientific">Neisseria canis</name>
    <dbReference type="NCBI Taxonomy" id="493"/>
    <lineage>
        <taxon>Bacteria</taxon>
        <taxon>Pseudomonadati</taxon>
        <taxon>Pseudomonadota</taxon>
        <taxon>Betaproteobacteria</taxon>
        <taxon>Neisseriales</taxon>
        <taxon>Neisseriaceae</taxon>
        <taxon>Neisseria</taxon>
    </lineage>
</organism>
<evidence type="ECO:0000313" key="4">
    <source>
        <dbReference type="Proteomes" id="UP000279284"/>
    </source>
</evidence>
<keyword evidence="4" id="KW-1185">Reference proteome</keyword>
<name>A0A448D5J3_9NEIS</name>
<accession>A0A448D5J3</accession>
<dbReference type="Pfam" id="PF22106">
    <property type="entry name" value="NGO1945_C"/>
    <property type="match status" value="1"/>
</dbReference>
<gene>
    <name evidence="3" type="ORF">NCTC10296_00303</name>
</gene>
<dbReference type="InterPro" id="IPR054098">
    <property type="entry name" value="NGO1945-like_C"/>
</dbReference>
<dbReference type="Pfam" id="PF09836">
    <property type="entry name" value="DUF2063"/>
    <property type="match status" value="1"/>
</dbReference>
<feature type="domain" description="Putative DNA-binding" evidence="1">
    <location>
        <begin position="14"/>
        <end position="97"/>
    </location>
</feature>
<dbReference type="InterPro" id="IPR018640">
    <property type="entry name" value="DUF2063"/>
</dbReference>